<dbReference type="InterPro" id="IPR034907">
    <property type="entry name" value="NDK-like_dom"/>
</dbReference>
<dbReference type="SUPFAM" id="SSF54919">
    <property type="entry name" value="Nucleoside diphosphate kinase, NDK"/>
    <property type="match status" value="1"/>
</dbReference>
<evidence type="ECO:0000313" key="3">
    <source>
        <dbReference type="EMBL" id="OAX53491.1"/>
    </source>
</evidence>
<evidence type="ECO:0000256" key="1">
    <source>
        <dbReference type="PROSITE-ProRule" id="PRU00706"/>
    </source>
</evidence>
<reference evidence="3 4" key="1">
    <citation type="submission" date="2016-04" db="EMBL/GenBank/DDBJ databases">
        <title>Xanthomonas translucens phylogeny.</title>
        <authorList>
            <person name="Langlois P."/>
        </authorList>
    </citation>
    <scope>NUCLEOTIDE SEQUENCE [LARGE SCALE GENOMIC DNA]</scope>
    <source>
        <strain evidence="3 4">B99</strain>
    </source>
</reference>
<comment type="similarity">
    <text evidence="1">Belongs to the NDK family.</text>
</comment>
<comment type="caution">
    <text evidence="3">The sequence shown here is derived from an EMBL/GenBank/DDBJ whole genome shotgun (WGS) entry which is preliminary data.</text>
</comment>
<dbReference type="Gene3D" id="3.30.70.141">
    <property type="entry name" value="Nucleoside diphosphate kinase-like domain"/>
    <property type="match status" value="1"/>
</dbReference>
<sequence>MNTAQICIDERFGTPIASGLTLLAQKQALYSIDTYFQESWEDAVAVAGDCAAELVSRHSLLLIRPDAMAARHVGAILDWLAGHEFAVVACDFLPVCRHQATALWRYQWNTAPRIRKEALIAVLAAAPSLLVVIRSDAAPETWAATRFARLKGSADPQLQRPGELRALLRSPAHLLSFVHAADDPADFVRELAVFLPERRRKQIYAMILAGVALSPQALRDGVAAAHAQVPPHSLDLSSVLDRLRMAVRVQFVGDARERERVERLLADVGQGIRCDWRALFEALDEYHTVYDPWDRITLAGHVSDLSHEGLSPLIPGTATAG</sequence>
<dbReference type="Pfam" id="PF00334">
    <property type="entry name" value="NDK"/>
    <property type="match status" value="1"/>
</dbReference>
<proteinExistence type="inferred from homology"/>
<gene>
    <name evidence="3" type="ORF">A6R73_07195</name>
</gene>
<dbReference type="PROSITE" id="PS51374">
    <property type="entry name" value="NDPK_LIKE"/>
    <property type="match status" value="1"/>
</dbReference>
<protein>
    <recommendedName>
        <fullName evidence="2">Nucleoside diphosphate kinase-like domain-containing protein</fullName>
    </recommendedName>
</protein>
<evidence type="ECO:0000313" key="4">
    <source>
        <dbReference type="Proteomes" id="UP000093858"/>
    </source>
</evidence>
<dbReference type="Proteomes" id="UP000093858">
    <property type="component" value="Unassembled WGS sequence"/>
</dbReference>
<dbReference type="InterPro" id="IPR036850">
    <property type="entry name" value="NDK-like_dom_sf"/>
</dbReference>
<feature type="domain" description="Nucleoside diphosphate kinase-like" evidence="2">
    <location>
        <begin position="58"/>
        <end position="198"/>
    </location>
</feature>
<comment type="caution">
    <text evidence="1">Lacks conserved residue(s) required for the propagation of feature annotation.</text>
</comment>
<dbReference type="AlphaFoldDB" id="A0A199NXN6"/>
<accession>A0A199NXN6</accession>
<evidence type="ECO:0000259" key="2">
    <source>
        <dbReference type="Pfam" id="PF00334"/>
    </source>
</evidence>
<dbReference type="RefSeq" id="WP_064542364.1">
    <property type="nucleotide sequence ID" value="NZ_LWSU01000274.1"/>
</dbReference>
<name>A0A199NXN6_9XANT</name>
<dbReference type="EMBL" id="LWSU01000274">
    <property type="protein sequence ID" value="OAX53491.1"/>
    <property type="molecule type" value="Genomic_DNA"/>
</dbReference>
<organism evidence="3 4">
    <name type="scientific">Xanthomonas graminis pv. poae</name>
    <dbReference type="NCBI Taxonomy" id="227946"/>
    <lineage>
        <taxon>Bacteria</taxon>
        <taxon>Pseudomonadati</taxon>
        <taxon>Pseudomonadota</taxon>
        <taxon>Gammaproteobacteria</taxon>
        <taxon>Lysobacterales</taxon>
        <taxon>Lysobacteraceae</taxon>
        <taxon>Xanthomonas</taxon>
        <taxon>Xanthomonas translucens group</taxon>
        <taxon>Xanthomonas graminis</taxon>
    </lineage>
</organism>